<dbReference type="GO" id="GO:0006310">
    <property type="term" value="P:DNA recombination"/>
    <property type="evidence" value="ECO:0007669"/>
    <property type="project" value="TreeGrafter"/>
</dbReference>
<dbReference type="PANTHER" id="PTHR30580">
    <property type="entry name" value="PRIMOSOMAL PROTEIN N"/>
    <property type="match status" value="1"/>
</dbReference>
<keyword evidence="6" id="KW-0347">Helicase</keyword>
<dbReference type="InterPro" id="IPR027417">
    <property type="entry name" value="P-loop_NTPase"/>
</dbReference>
<evidence type="ECO:0000313" key="7">
    <source>
        <dbReference type="Proteomes" id="UP000031620"/>
    </source>
</evidence>
<dbReference type="Gene3D" id="3.40.50.300">
    <property type="entry name" value="P-loop containing nucleotide triphosphate hydrolases"/>
    <property type="match status" value="2"/>
</dbReference>
<proteinExistence type="predicted"/>
<dbReference type="SMART" id="SM00490">
    <property type="entry name" value="HELICc"/>
    <property type="match status" value="1"/>
</dbReference>
<protein>
    <submittedName>
        <fullName evidence="6">Competence protein ComF / DEAD/DEAH box helicase</fullName>
    </submittedName>
</protein>
<evidence type="ECO:0000259" key="5">
    <source>
        <dbReference type="PROSITE" id="PS51194"/>
    </source>
</evidence>
<dbReference type="CDD" id="cd17925">
    <property type="entry name" value="DEXDc_ComFA"/>
    <property type="match status" value="1"/>
</dbReference>
<dbReference type="GO" id="GO:0006302">
    <property type="term" value="P:double-strand break repair"/>
    <property type="evidence" value="ECO:0007669"/>
    <property type="project" value="TreeGrafter"/>
</dbReference>
<dbReference type="KEGG" id="lho:LOOC260_117140"/>
<dbReference type="GO" id="GO:0016787">
    <property type="term" value="F:hydrolase activity"/>
    <property type="evidence" value="ECO:0007669"/>
    <property type="project" value="InterPro"/>
</dbReference>
<dbReference type="Proteomes" id="UP000031620">
    <property type="component" value="Chromosome"/>
</dbReference>
<dbReference type="PANTHER" id="PTHR30580:SF1">
    <property type="entry name" value="COMF OPERON PROTEIN 1"/>
    <property type="match status" value="1"/>
</dbReference>
<dbReference type="GO" id="GO:0005524">
    <property type="term" value="F:ATP binding"/>
    <property type="evidence" value="ECO:0007669"/>
    <property type="project" value="UniProtKB-KW"/>
</dbReference>
<dbReference type="GO" id="GO:0003677">
    <property type="term" value="F:DNA binding"/>
    <property type="evidence" value="ECO:0007669"/>
    <property type="project" value="UniProtKB-KW"/>
</dbReference>
<dbReference type="CDD" id="cd18785">
    <property type="entry name" value="SF2_C"/>
    <property type="match status" value="1"/>
</dbReference>
<dbReference type="AlphaFoldDB" id="A0A0A1GW60"/>
<dbReference type="PROSITE" id="PS51194">
    <property type="entry name" value="HELICASE_CTER"/>
    <property type="match status" value="1"/>
</dbReference>
<keyword evidence="1" id="KW-0547">Nucleotide-binding</keyword>
<organism evidence="6 7">
    <name type="scientific">Paucilactobacillus hokkaidonensis JCM 18461</name>
    <dbReference type="NCBI Taxonomy" id="1291742"/>
    <lineage>
        <taxon>Bacteria</taxon>
        <taxon>Bacillati</taxon>
        <taxon>Bacillota</taxon>
        <taxon>Bacilli</taxon>
        <taxon>Lactobacillales</taxon>
        <taxon>Lactobacillaceae</taxon>
        <taxon>Paucilactobacillus</taxon>
    </lineage>
</organism>
<accession>A0A0A1GW60</accession>
<dbReference type="InterPro" id="IPR014001">
    <property type="entry name" value="Helicase_ATP-bd"/>
</dbReference>
<dbReference type="EMBL" id="AP014680">
    <property type="protein sequence ID" value="BAP86220.1"/>
    <property type="molecule type" value="Genomic_DNA"/>
</dbReference>
<dbReference type="Pfam" id="PF00271">
    <property type="entry name" value="Helicase_C"/>
    <property type="match status" value="1"/>
</dbReference>
<reference evidence="6 7" key="1">
    <citation type="submission" date="2014-11" db="EMBL/GenBank/DDBJ databases">
        <title>Complete genome sequence and analysis of Lactobacillus hokkaidonensis LOOC260T.</title>
        <authorList>
            <person name="Tanizawa Y."/>
            <person name="Tohno M."/>
            <person name="Kaminuma E."/>
            <person name="Nakamura Y."/>
            <person name="Arita M."/>
        </authorList>
    </citation>
    <scope>NUCLEOTIDE SEQUENCE [LARGE SCALE GENOMIC DNA]</scope>
    <source>
        <strain evidence="6 7">LOOC260</strain>
    </source>
</reference>
<feature type="domain" description="Helicase C-terminal" evidence="5">
    <location>
        <begin position="296"/>
        <end position="444"/>
    </location>
</feature>
<dbReference type="SUPFAM" id="SSF52540">
    <property type="entry name" value="P-loop containing nucleoside triphosphate hydrolases"/>
    <property type="match status" value="1"/>
</dbReference>
<dbReference type="InterPro" id="IPR001650">
    <property type="entry name" value="Helicase_C-like"/>
</dbReference>
<evidence type="ECO:0000256" key="2">
    <source>
        <dbReference type="ARBA" id="ARBA00022840"/>
    </source>
</evidence>
<gene>
    <name evidence="6" type="ORF">LOOC260_117140</name>
</gene>
<evidence type="ECO:0000256" key="1">
    <source>
        <dbReference type="ARBA" id="ARBA00022741"/>
    </source>
</evidence>
<dbReference type="PROSITE" id="PS51192">
    <property type="entry name" value="HELICASE_ATP_BIND_1"/>
    <property type="match status" value="1"/>
</dbReference>
<keyword evidence="6" id="KW-0378">Hydrolase</keyword>
<feature type="domain" description="Helicase ATP-binding" evidence="4">
    <location>
        <begin position="111"/>
        <end position="263"/>
    </location>
</feature>
<dbReference type="RefSeq" id="WP_041094284.1">
    <property type="nucleotide sequence ID" value="NZ_AP014680.1"/>
</dbReference>
<dbReference type="SMART" id="SM00487">
    <property type="entry name" value="DEXDc"/>
    <property type="match status" value="1"/>
</dbReference>
<evidence type="ECO:0000259" key="4">
    <source>
        <dbReference type="PROSITE" id="PS51192"/>
    </source>
</evidence>
<sequence length="444" mass="50600">MDAEFFYGRRLLDQELTDEFELPKHVQISAAMEVTNTYVRCTRCNYNSSLSEVALPKEQYFCPQCITMGRVSTLSKFYYLPEPNLFKANKHPLSWNGQLSELQQKCSLEVCRCLQKHERHLLWAVTGAGKTEMLFEAISQAIQRGERIALASPRVDVCLELYPRLQQAFATIDICLLHGRETKPYQYRQLTICTTHQLLRFYHAFDNLIIDEVDAFPYAENQQLYFATKQAVKPTGGCLYLTATPGPKLLQQVRQKQLGISYLPLRYHGHLLPEIKIKLTPAWRQQLKQKKLPNSLVLAIKLRIEKQQPFLLFAPHVADLGLIKASLNKRFPGQKCVTVHAADEQRLEKVQLMRDHKVLFLVTTSILERGVTFPEIDVLVLGADDAVFSSAALVQISGRAGRSISRPTGDVIFWIGAYATSIRLAIKQIKFVNKKGHRLVQCNA</sequence>
<evidence type="ECO:0000313" key="6">
    <source>
        <dbReference type="EMBL" id="BAP86220.1"/>
    </source>
</evidence>
<keyword evidence="2" id="KW-0067">ATP-binding</keyword>
<dbReference type="Pfam" id="PF04851">
    <property type="entry name" value="ResIII"/>
    <property type="match status" value="1"/>
</dbReference>
<dbReference type="InterPro" id="IPR006935">
    <property type="entry name" value="Helicase/UvrB_N"/>
</dbReference>
<evidence type="ECO:0000256" key="3">
    <source>
        <dbReference type="ARBA" id="ARBA00023125"/>
    </source>
</evidence>
<name>A0A0A1GW60_9LACO</name>
<dbReference type="HOGENOM" id="CLU_024742_0_0_9"/>
<dbReference type="STRING" id="1291742.LOOC260_117140"/>
<dbReference type="GO" id="GO:0006270">
    <property type="term" value="P:DNA replication initiation"/>
    <property type="evidence" value="ECO:0007669"/>
    <property type="project" value="TreeGrafter"/>
</dbReference>
<dbReference type="GO" id="GO:0043138">
    <property type="term" value="F:3'-5' DNA helicase activity"/>
    <property type="evidence" value="ECO:0007669"/>
    <property type="project" value="TreeGrafter"/>
</dbReference>
<keyword evidence="3" id="KW-0238">DNA-binding</keyword>